<evidence type="ECO:0000256" key="8">
    <source>
        <dbReference type="ARBA" id="ARBA00022840"/>
    </source>
</evidence>
<feature type="domain" description="ABC transmembrane type-1" evidence="14">
    <location>
        <begin position="108"/>
        <end position="296"/>
    </location>
</feature>
<dbReference type="GO" id="GO:0005886">
    <property type="term" value="C:plasma membrane"/>
    <property type="evidence" value="ECO:0007669"/>
    <property type="project" value="UniProtKB-SubCell"/>
</dbReference>
<accession>A0A6P1NLS1</accession>
<sequence>MKQPKSRLQASSEAPLPTKGSGEKQPKSASARAKQGLVRRVLSDPLGAIAVTIISLIVVASIFAQAIAPFAADFVNISVANVPPLTPGHLLGADSSGRDVLSRLLVAGQLTLIGAALTVVIAVSLGVIVGLIAGYFGGIFDTVSNWIAELLMVLPSKIVLVALFAVVGPNTIMTMAVLGVMVAPGFFRLVRSLVISVKNELYVDAARVSGLSDAAIIGRHVLMTVRAPIVIQASFVAGIAVVIQAGLEFIGLGDPSTPTWGGMLQEAFLALYKAPTLIIWPGVIIGLFVGSFILLGNVVRDTLEGGSSAKVSGKAVRAAKAAQRSLKKTITLEGTAKPVDSPALLNVSDLQVVYPNADGTTKTVVHDVSLSVAKGEVLGLVGESGSGKTQTAFAILGLLPQEAMISQGHMLVHGQNLAALTVKERNALLGRKIAYIPQEPMSNLDPAFRVGYQLVEPMRSLLGLSRSAARAEALALLKRVGINDPERTFNSYPHQISGGMAQRVLIAGAISCNPELLIADEPTTALDVTVQAEILDILRGLQKERGMAMILVTHNFGVVADLCDRVAVMQLGRIVEQNTSQELFSAPQHSYTKMLLGSTLEGGPARPAWQHKQDAVRQMEEVSNV</sequence>
<dbReference type="PANTHER" id="PTHR43297:SF2">
    <property type="entry name" value="DIPEPTIDE TRANSPORT ATP-BINDING PROTEIN DPPD"/>
    <property type="match status" value="1"/>
</dbReference>
<dbReference type="GO" id="GO:0016887">
    <property type="term" value="F:ATP hydrolysis activity"/>
    <property type="evidence" value="ECO:0007669"/>
    <property type="project" value="InterPro"/>
</dbReference>
<dbReference type="InterPro" id="IPR017871">
    <property type="entry name" value="ABC_transporter-like_CS"/>
</dbReference>
<evidence type="ECO:0000256" key="10">
    <source>
        <dbReference type="ARBA" id="ARBA00023136"/>
    </source>
</evidence>
<dbReference type="PROSITE" id="PS50928">
    <property type="entry name" value="ABC_TM1"/>
    <property type="match status" value="1"/>
</dbReference>
<dbReference type="CDD" id="cd06261">
    <property type="entry name" value="TM_PBP2"/>
    <property type="match status" value="1"/>
</dbReference>
<evidence type="ECO:0000256" key="9">
    <source>
        <dbReference type="ARBA" id="ARBA00022989"/>
    </source>
</evidence>
<evidence type="ECO:0000313" key="16">
    <source>
        <dbReference type="Proteomes" id="UP000464186"/>
    </source>
</evidence>
<comment type="similarity">
    <text evidence="3">Belongs to the ABC transporter superfamily.</text>
</comment>
<comment type="similarity">
    <text evidence="11">Belongs to the binding-protein-dependent transport system permease family.</text>
</comment>
<name>A0A6P1NLS1_9MICC</name>
<keyword evidence="8 15" id="KW-0067">ATP-binding</keyword>
<dbReference type="Gene3D" id="3.40.50.300">
    <property type="entry name" value="P-loop containing nucleotide triphosphate hydrolases"/>
    <property type="match status" value="1"/>
</dbReference>
<dbReference type="Proteomes" id="UP000464186">
    <property type="component" value="Chromosome"/>
</dbReference>
<dbReference type="PROSITE" id="PS00211">
    <property type="entry name" value="ABC_TRANSPORTER_1"/>
    <property type="match status" value="1"/>
</dbReference>
<evidence type="ECO:0000259" key="13">
    <source>
        <dbReference type="PROSITE" id="PS50893"/>
    </source>
</evidence>
<evidence type="ECO:0000256" key="6">
    <source>
        <dbReference type="ARBA" id="ARBA00022692"/>
    </source>
</evidence>
<feature type="transmembrane region" description="Helical" evidence="11">
    <location>
        <begin position="229"/>
        <end position="250"/>
    </location>
</feature>
<keyword evidence="4 11" id="KW-0813">Transport</keyword>
<feature type="compositionally biased region" description="Polar residues" evidence="12">
    <location>
        <begin position="1"/>
        <end position="12"/>
    </location>
</feature>
<dbReference type="InterPro" id="IPR003439">
    <property type="entry name" value="ABC_transporter-like_ATP-bd"/>
</dbReference>
<dbReference type="SUPFAM" id="SSF161098">
    <property type="entry name" value="MetI-like"/>
    <property type="match status" value="1"/>
</dbReference>
<evidence type="ECO:0000256" key="4">
    <source>
        <dbReference type="ARBA" id="ARBA00022448"/>
    </source>
</evidence>
<dbReference type="SUPFAM" id="SSF52540">
    <property type="entry name" value="P-loop containing nucleoside triphosphate hydrolases"/>
    <property type="match status" value="1"/>
</dbReference>
<feature type="transmembrane region" description="Helical" evidence="11">
    <location>
        <begin position="146"/>
        <end position="166"/>
    </location>
</feature>
<evidence type="ECO:0000313" key="15">
    <source>
        <dbReference type="EMBL" id="QHK18492.1"/>
    </source>
</evidence>
<dbReference type="InterPro" id="IPR027417">
    <property type="entry name" value="P-loop_NTPase"/>
</dbReference>
<keyword evidence="16" id="KW-1185">Reference proteome</keyword>
<dbReference type="SMART" id="SM00382">
    <property type="entry name" value="AAA"/>
    <property type="match status" value="1"/>
</dbReference>
<keyword evidence="5" id="KW-1003">Cell membrane</keyword>
<evidence type="ECO:0000256" key="12">
    <source>
        <dbReference type="SAM" id="MobiDB-lite"/>
    </source>
</evidence>
<dbReference type="GO" id="GO:0055085">
    <property type="term" value="P:transmembrane transport"/>
    <property type="evidence" value="ECO:0007669"/>
    <property type="project" value="InterPro"/>
</dbReference>
<keyword evidence="10 11" id="KW-0472">Membrane</keyword>
<evidence type="ECO:0000256" key="3">
    <source>
        <dbReference type="ARBA" id="ARBA00005417"/>
    </source>
</evidence>
<dbReference type="InterPro" id="IPR000515">
    <property type="entry name" value="MetI-like"/>
</dbReference>
<gene>
    <name evidence="15" type="ORF">GU243_00335</name>
</gene>
<dbReference type="InterPro" id="IPR003593">
    <property type="entry name" value="AAA+_ATPase"/>
</dbReference>
<dbReference type="InterPro" id="IPR050388">
    <property type="entry name" value="ABC_Ni/Peptide_Import"/>
</dbReference>
<dbReference type="KEGG" id="psey:GU243_00335"/>
<evidence type="ECO:0000256" key="5">
    <source>
        <dbReference type="ARBA" id="ARBA00022475"/>
    </source>
</evidence>
<dbReference type="Gene3D" id="1.10.3720.10">
    <property type="entry name" value="MetI-like"/>
    <property type="match status" value="1"/>
</dbReference>
<evidence type="ECO:0000256" key="1">
    <source>
        <dbReference type="ARBA" id="ARBA00004141"/>
    </source>
</evidence>
<dbReference type="CDD" id="cd03257">
    <property type="entry name" value="ABC_NikE_OppD_transporters"/>
    <property type="match status" value="1"/>
</dbReference>
<keyword evidence="7" id="KW-0547">Nucleotide-binding</keyword>
<dbReference type="GO" id="GO:0005524">
    <property type="term" value="F:ATP binding"/>
    <property type="evidence" value="ECO:0007669"/>
    <property type="project" value="UniProtKB-KW"/>
</dbReference>
<comment type="subcellular location">
    <subcellularLocation>
        <location evidence="11">Cell membrane</location>
        <topology evidence="11">Multi-pass membrane protein</topology>
    </subcellularLocation>
    <subcellularLocation>
        <location evidence="2">Cell membrane</location>
        <topology evidence="2">Peripheral membrane protein</topology>
    </subcellularLocation>
    <subcellularLocation>
        <location evidence="1">Membrane</location>
        <topology evidence="1">Multi-pass membrane protein</topology>
    </subcellularLocation>
</comment>
<feature type="transmembrane region" description="Helical" evidence="11">
    <location>
        <begin position="172"/>
        <end position="190"/>
    </location>
</feature>
<dbReference type="AlphaFoldDB" id="A0A6P1NLS1"/>
<dbReference type="InterPro" id="IPR035906">
    <property type="entry name" value="MetI-like_sf"/>
</dbReference>
<organism evidence="15 16">
    <name type="scientific">Pseudarthrobacter psychrotolerans</name>
    <dbReference type="NCBI Taxonomy" id="2697569"/>
    <lineage>
        <taxon>Bacteria</taxon>
        <taxon>Bacillati</taxon>
        <taxon>Actinomycetota</taxon>
        <taxon>Actinomycetes</taxon>
        <taxon>Micrococcales</taxon>
        <taxon>Micrococcaceae</taxon>
        <taxon>Pseudarthrobacter</taxon>
    </lineage>
</organism>
<dbReference type="FunFam" id="3.40.50.300:FF:000016">
    <property type="entry name" value="Oligopeptide ABC transporter ATP-binding component"/>
    <property type="match status" value="1"/>
</dbReference>
<keyword evidence="6 11" id="KW-0812">Transmembrane</keyword>
<feature type="transmembrane region" description="Helical" evidence="11">
    <location>
        <begin position="270"/>
        <end position="295"/>
    </location>
</feature>
<keyword evidence="9 11" id="KW-1133">Transmembrane helix</keyword>
<dbReference type="PROSITE" id="PS50893">
    <property type="entry name" value="ABC_TRANSPORTER_2"/>
    <property type="match status" value="1"/>
</dbReference>
<evidence type="ECO:0000256" key="7">
    <source>
        <dbReference type="ARBA" id="ARBA00022741"/>
    </source>
</evidence>
<dbReference type="EMBL" id="CP047898">
    <property type="protein sequence ID" value="QHK18492.1"/>
    <property type="molecule type" value="Genomic_DNA"/>
</dbReference>
<feature type="domain" description="ABC transporter" evidence="13">
    <location>
        <begin position="345"/>
        <end position="596"/>
    </location>
</feature>
<feature type="region of interest" description="Disordered" evidence="12">
    <location>
        <begin position="1"/>
        <end position="32"/>
    </location>
</feature>
<evidence type="ECO:0000259" key="14">
    <source>
        <dbReference type="PROSITE" id="PS50928"/>
    </source>
</evidence>
<feature type="transmembrane region" description="Helical" evidence="11">
    <location>
        <begin position="110"/>
        <end position="134"/>
    </location>
</feature>
<evidence type="ECO:0000256" key="2">
    <source>
        <dbReference type="ARBA" id="ARBA00004202"/>
    </source>
</evidence>
<protein>
    <submittedName>
        <fullName evidence="15">ATP-binding cassette domain-containing protein</fullName>
    </submittedName>
</protein>
<dbReference type="Pfam" id="PF00528">
    <property type="entry name" value="BPD_transp_1"/>
    <property type="match status" value="1"/>
</dbReference>
<evidence type="ECO:0000256" key="11">
    <source>
        <dbReference type="RuleBase" id="RU363032"/>
    </source>
</evidence>
<dbReference type="Pfam" id="PF00005">
    <property type="entry name" value="ABC_tran"/>
    <property type="match status" value="1"/>
</dbReference>
<feature type="transmembrane region" description="Helical" evidence="11">
    <location>
        <begin position="46"/>
        <end position="68"/>
    </location>
</feature>
<reference evidence="15 16" key="1">
    <citation type="submission" date="2020-01" db="EMBL/GenBank/DDBJ databases">
        <title>Pseudarthrobacter psychrotolerans sp. nov., isolated from antarctic soil.</title>
        <authorList>
            <person name="Shin Y."/>
            <person name="Park W."/>
        </authorList>
    </citation>
    <scope>NUCLEOTIDE SEQUENCE [LARGE SCALE GENOMIC DNA]</scope>
    <source>
        <strain evidence="15 16">YJ56</strain>
    </source>
</reference>
<proteinExistence type="inferred from homology"/>
<dbReference type="PANTHER" id="PTHR43297">
    <property type="entry name" value="OLIGOPEPTIDE TRANSPORT ATP-BINDING PROTEIN APPD"/>
    <property type="match status" value="1"/>
</dbReference>